<keyword evidence="2" id="KW-0863">Zinc-finger</keyword>
<dbReference type="PROSITE" id="PS50158">
    <property type="entry name" value="ZF_CCHC"/>
    <property type="match status" value="1"/>
</dbReference>
<dbReference type="GO" id="GO:0003676">
    <property type="term" value="F:nucleic acid binding"/>
    <property type="evidence" value="ECO:0007669"/>
    <property type="project" value="InterPro"/>
</dbReference>
<evidence type="ECO:0000313" key="6">
    <source>
        <dbReference type="Proteomes" id="UP000054279"/>
    </source>
</evidence>
<dbReference type="Proteomes" id="UP000054279">
    <property type="component" value="Unassembled WGS sequence"/>
</dbReference>
<proteinExistence type="predicted"/>
<dbReference type="InterPro" id="IPR001878">
    <property type="entry name" value="Znf_CCHC"/>
</dbReference>
<dbReference type="Gene3D" id="4.10.60.10">
    <property type="entry name" value="Zinc finger, CCHC-type"/>
    <property type="match status" value="1"/>
</dbReference>
<sequence>MQITSSTEKTPPKVARENSENQSKNTPMNGGSKFDRSKNNSPRLSKEEMNQLWAEGRCFNCRREGHESRNCPDRKVMNAPKQFRRTPNKISSSSVRFSRLEKLGKNKQDVDLKVFSMRISGTKLEAENEHNLLQDAIYIPWLQRNFTDFFGPESALSAGVKPTARFQVVAWGENYVISDLICPGAPLKWQKKVLQQSGFDLKWTLQNTIEWKERILPEDSEEY</sequence>
<reference evidence="5 6" key="1">
    <citation type="submission" date="2014-06" db="EMBL/GenBank/DDBJ databases">
        <title>Evolutionary Origins and Diversification of the Mycorrhizal Mutualists.</title>
        <authorList>
            <consortium name="DOE Joint Genome Institute"/>
            <consortium name="Mycorrhizal Genomics Consortium"/>
            <person name="Kohler A."/>
            <person name="Kuo A."/>
            <person name="Nagy L.G."/>
            <person name="Floudas D."/>
            <person name="Copeland A."/>
            <person name="Barry K.W."/>
            <person name="Cichocki N."/>
            <person name="Veneault-Fourrey C."/>
            <person name="LaButti K."/>
            <person name="Lindquist E.A."/>
            <person name="Lipzen A."/>
            <person name="Lundell T."/>
            <person name="Morin E."/>
            <person name="Murat C."/>
            <person name="Riley R."/>
            <person name="Ohm R."/>
            <person name="Sun H."/>
            <person name="Tunlid A."/>
            <person name="Henrissat B."/>
            <person name="Grigoriev I.V."/>
            <person name="Hibbett D.S."/>
            <person name="Martin F."/>
        </authorList>
    </citation>
    <scope>NUCLEOTIDE SEQUENCE [LARGE SCALE GENOMIC DNA]</scope>
    <source>
        <strain evidence="5 6">SS14</strain>
    </source>
</reference>
<organism evidence="5 6">
    <name type="scientific">Sphaerobolus stellatus (strain SS14)</name>
    <dbReference type="NCBI Taxonomy" id="990650"/>
    <lineage>
        <taxon>Eukaryota</taxon>
        <taxon>Fungi</taxon>
        <taxon>Dikarya</taxon>
        <taxon>Basidiomycota</taxon>
        <taxon>Agaricomycotina</taxon>
        <taxon>Agaricomycetes</taxon>
        <taxon>Phallomycetidae</taxon>
        <taxon>Geastrales</taxon>
        <taxon>Sphaerobolaceae</taxon>
        <taxon>Sphaerobolus</taxon>
    </lineage>
</organism>
<evidence type="ECO:0000313" key="5">
    <source>
        <dbReference type="EMBL" id="KIJ46237.1"/>
    </source>
</evidence>
<feature type="region of interest" description="Disordered" evidence="3">
    <location>
        <begin position="1"/>
        <end position="48"/>
    </location>
</feature>
<protein>
    <recommendedName>
        <fullName evidence="4">CCHC-type domain-containing protein</fullName>
    </recommendedName>
</protein>
<keyword evidence="1" id="KW-0507">mRNA processing</keyword>
<dbReference type="OrthoDB" id="3269305at2759"/>
<dbReference type="GO" id="GO:0006397">
    <property type="term" value="P:mRNA processing"/>
    <property type="evidence" value="ECO:0007669"/>
    <property type="project" value="UniProtKB-KW"/>
</dbReference>
<dbReference type="EMBL" id="KN837108">
    <property type="protein sequence ID" value="KIJ46237.1"/>
    <property type="molecule type" value="Genomic_DNA"/>
</dbReference>
<keyword evidence="6" id="KW-1185">Reference proteome</keyword>
<feature type="compositionally biased region" description="Basic and acidic residues" evidence="3">
    <location>
        <begin position="10"/>
        <end position="19"/>
    </location>
</feature>
<evidence type="ECO:0000256" key="3">
    <source>
        <dbReference type="SAM" id="MobiDB-lite"/>
    </source>
</evidence>
<feature type="compositionally biased region" description="Basic and acidic residues" evidence="3">
    <location>
        <begin position="33"/>
        <end position="48"/>
    </location>
</feature>
<evidence type="ECO:0000259" key="4">
    <source>
        <dbReference type="PROSITE" id="PS50158"/>
    </source>
</evidence>
<accession>A0A0C9VU88</accession>
<evidence type="ECO:0000256" key="2">
    <source>
        <dbReference type="PROSITE-ProRule" id="PRU00047"/>
    </source>
</evidence>
<gene>
    <name evidence="5" type="ORF">M422DRAFT_46257</name>
</gene>
<keyword evidence="2" id="KW-0862">Zinc</keyword>
<dbReference type="GO" id="GO:0008270">
    <property type="term" value="F:zinc ion binding"/>
    <property type="evidence" value="ECO:0007669"/>
    <property type="project" value="UniProtKB-KW"/>
</dbReference>
<dbReference type="SUPFAM" id="SSF57756">
    <property type="entry name" value="Retrovirus zinc finger-like domains"/>
    <property type="match status" value="1"/>
</dbReference>
<keyword evidence="2" id="KW-0479">Metal-binding</keyword>
<dbReference type="InterPro" id="IPR036875">
    <property type="entry name" value="Znf_CCHC_sf"/>
</dbReference>
<name>A0A0C9VU88_SPHS4</name>
<evidence type="ECO:0000256" key="1">
    <source>
        <dbReference type="ARBA" id="ARBA00022664"/>
    </source>
</evidence>
<dbReference type="AlphaFoldDB" id="A0A0C9VU88"/>
<feature type="compositionally biased region" description="Polar residues" evidence="3">
    <location>
        <begin position="20"/>
        <end position="29"/>
    </location>
</feature>
<dbReference type="HOGENOM" id="CLU_1240811_0_0_1"/>
<feature type="domain" description="CCHC-type" evidence="4">
    <location>
        <begin position="57"/>
        <end position="73"/>
    </location>
</feature>